<protein>
    <submittedName>
        <fullName evidence="1">Uncharacterized protein</fullName>
    </submittedName>
</protein>
<dbReference type="EMBL" id="CP041969">
    <property type="protein sequence ID" value="QMV44535.1"/>
    <property type="molecule type" value="Genomic_DNA"/>
</dbReference>
<evidence type="ECO:0000313" key="1">
    <source>
        <dbReference type="EMBL" id="QMV44535.1"/>
    </source>
</evidence>
<keyword evidence="2" id="KW-1185">Reference proteome</keyword>
<reference evidence="1 2" key="1">
    <citation type="submission" date="2019-07" db="EMBL/GenBank/DDBJ databases">
        <authorList>
            <person name="Kim J.K."/>
            <person name="Cheong H.-M."/>
            <person name="Choi Y."/>
            <person name="Hwang K.J."/>
            <person name="Lee S."/>
            <person name="Choi C."/>
        </authorList>
    </citation>
    <scope>NUCLEOTIDE SEQUENCE [LARGE SCALE GENOMIC DNA]</scope>
    <source>
        <strain evidence="1 2">KS 22</strain>
    </source>
</reference>
<dbReference type="Proteomes" id="UP000515679">
    <property type="component" value="Chromosome"/>
</dbReference>
<gene>
    <name evidence="1" type="ORF">FPL14_27715</name>
</gene>
<sequence>MDWETRLNAYQGYKMEVIIEDVAGTDPLAPPTARTLHHVRLAEEQTHLQFYFNETQFLAIPVYDDDRTRVEQTGAETIFCSHDDSAKLIYKLRFID</sequence>
<organism evidence="1 2">
    <name type="scientific">Cohnella cholangitidis</name>
    <dbReference type="NCBI Taxonomy" id="2598458"/>
    <lineage>
        <taxon>Bacteria</taxon>
        <taxon>Bacillati</taxon>
        <taxon>Bacillota</taxon>
        <taxon>Bacilli</taxon>
        <taxon>Bacillales</taxon>
        <taxon>Paenibacillaceae</taxon>
        <taxon>Cohnella</taxon>
    </lineage>
</organism>
<dbReference type="KEGG" id="cchl:FPL14_27715"/>
<dbReference type="RefSeq" id="WP_182300779.1">
    <property type="nucleotide sequence ID" value="NZ_CP041969.1"/>
</dbReference>
<accession>A0A7G5C5Q1</accession>
<name>A0A7G5C5Q1_9BACL</name>
<dbReference type="AlphaFoldDB" id="A0A7G5C5Q1"/>
<proteinExistence type="predicted"/>
<evidence type="ECO:0000313" key="2">
    <source>
        <dbReference type="Proteomes" id="UP000515679"/>
    </source>
</evidence>